<accession>A0A9W6UKU9</accession>
<dbReference type="RefSeq" id="WP_285761637.1">
    <property type="nucleotide sequence ID" value="NZ_BSQG01000011.1"/>
</dbReference>
<protein>
    <submittedName>
        <fullName evidence="2">Uncharacterized protein</fullName>
    </submittedName>
</protein>
<dbReference type="EMBL" id="BSQG01000011">
    <property type="protein sequence ID" value="GLU50102.1"/>
    <property type="molecule type" value="Genomic_DNA"/>
</dbReference>
<organism evidence="2 3">
    <name type="scientific">Nocardiopsis ansamitocini</name>
    <dbReference type="NCBI Taxonomy" id="1670832"/>
    <lineage>
        <taxon>Bacteria</taxon>
        <taxon>Bacillati</taxon>
        <taxon>Actinomycetota</taxon>
        <taxon>Actinomycetes</taxon>
        <taxon>Streptosporangiales</taxon>
        <taxon>Nocardiopsidaceae</taxon>
        <taxon>Nocardiopsis</taxon>
    </lineage>
</organism>
<evidence type="ECO:0000313" key="3">
    <source>
        <dbReference type="Proteomes" id="UP001165092"/>
    </source>
</evidence>
<dbReference type="Proteomes" id="UP001165092">
    <property type="component" value="Unassembled WGS sequence"/>
</dbReference>
<dbReference type="AlphaFoldDB" id="A0A9W6UKU9"/>
<keyword evidence="1" id="KW-0472">Membrane</keyword>
<keyword evidence="3" id="KW-1185">Reference proteome</keyword>
<name>A0A9W6UKU9_9ACTN</name>
<gene>
    <name evidence="2" type="ORF">Nans01_44530</name>
</gene>
<dbReference type="Pfam" id="PF22564">
    <property type="entry name" value="HAAS"/>
    <property type="match status" value="1"/>
</dbReference>
<comment type="caution">
    <text evidence="2">The sequence shown here is derived from an EMBL/GenBank/DDBJ whole genome shotgun (WGS) entry which is preliminary data.</text>
</comment>
<feature type="transmembrane region" description="Helical" evidence="1">
    <location>
        <begin position="84"/>
        <end position="110"/>
    </location>
</feature>
<reference evidence="2" key="1">
    <citation type="submission" date="2023-02" db="EMBL/GenBank/DDBJ databases">
        <title>Nocardiopsis ansamitocini NBRC 112285.</title>
        <authorList>
            <person name="Ichikawa N."/>
            <person name="Sato H."/>
            <person name="Tonouchi N."/>
        </authorList>
    </citation>
    <scope>NUCLEOTIDE SEQUENCE</scope>
    <source>
        <strain evidence="2">NBRC 112285</strain>
    </source>
</reference>
<keyword evidence="1" id="KW-1133">Transmembrane helix</keyword>
<proteinExistence type="predicted"/>
<evidence type="ECO:0000313" key="2">
    <source>
        <dbReference type="EMBL" id="GLU50102.1"/>
    </source>
</evidence>
<feature type="transmembrane region" description="Helical" evidence="1">
    <location>
        <begin position="122"/>
        <end position="144"/>
    </location>
</feature>
<evidence type="ECO:0000256" key="1">
    <source>
        <dbReference type="SAM" id="Phobius"/>
    </source>
</evidence>
<sequence>MEQTDNAHVQRYLQRLRDASTDLPAGTRNELLDNVRTHLAETTTGADEVQIRNALDELGTPEEIAAAARTETNPRTPGERLYDIATVLTLLAGGFVAPFLGWIAGVVLLWNGPRWNVTQKIIGTLAWPATATLTLGTVVTLNFVNHPAVFLMAVLAMIILIAVCVHLLVAAARTRN</sequence>
<keyword evidence="1" id="KW-0812">Transmembrane</keyword>
<feature type="transmembrane region" description="Helical" evidence="1">
    <location>
        <begin position="150"/>
        <end position="172"/>
    </location>
</feature>